<dbReference type="EMBL" id="NIDE01000005">
    <property type="protein sequence ID" value="OWK42211.1"/>
    <property type="molecule type" value="Genomic_DNA"/>
</dbReference>
<reference evidence="3" key="1">
    <citation type="submission" date="2017-06" db="EMBL/GenBank/DDBJ databases">
        <title>Genome analysis of Fimbriiglobus ruber SP5, the first member of the order Planctomycetales with confirmed chitinolytic capability.</title>
        <authorList>
            <person name="Ravin N.V."/>
            <person name="Rakitin A.L."/>
            <person name="Ivanova A.A."/>
            <person name="Beletsky A.V."/>
            <person name="Kulichevskaya I.S."/>
            <person name="Mardanov A.V."/>
            <person name="Dedysh S.N."/>
        </authorList>
    </citation>
    <scope>NUCLEOTIDE SEQUENCE [LARGE SCALE GENOMIC DNA]</scope>
    <source>
        <strain evidence="3">SP5</strain>
    </source>
</reference>
<dbReference type="GO" id="GO:0016787">
    <property type="term" value="F:hydrolase activity"/>
    <property type="evidence" value="ECO:0007669"/>
    <property type="project" value="InterPro"/>
</dbReference>
<keyword evidence="3" id="KW-1185">Reference proteome</keyword>
<feature type="domain" description="Cell wall hydrolase SleB" evidence="1">
    <location>
        <begin position="23"/>
        <end position="134"/>
    </location>
</feature>
<proteinExistence type="predicted"/>
<dbReference type="InterPro" id="IPR011105">
    <property type="entry name" value="Cell_wall_hydrolase_SleB"/>
</dbReference>
<dbReference type="Proteomes" id="UP000214646">
    <property type="component" value="Unassembled WGS sequence"/>
</dbReference>
<comment type="caution">
    <text evidence="2">The sequence shown here is derived from an EMBL/GenBank/DDBJ whole genome shotgun (WGS) entry which is preliminary data.</text>
</comment>
<dbReference type="RefSeq" id="WP_088255413.1">
    <property type="nucleotide sequence ID" value="NZ_NIDE01000005.1"/>
</dbReference>
<dbReference type="InterPro" id="IPR042047">
    <property type="entry name" value="SleB_dom1"/>
</dbReference>
<sequence length="138" mass="14661">MIDLGTATDWDVLARTICGEARGEGNQGMQAVANVVLNRVAKPGWWGATVKGVCLKPYQFSCWNLGDPNRAVILNLDTDYAIYNDALGIASGVIDGSLPDITGGATSYFAKGTPEPKWAAGKNPCAVIGNHIFFNDID</sequence>
<evidence type="ECO:0000259" key="1">
    <source>
        <dbReference type="Pfam" id="PF07486"/>
    </source>
</evidence>
<dbReference type="Pfam" id="PF07486">
    <property type="entry name" value="Hydrolase_2"/>
    <property type="match status" value="1"/>
</dbReference>
<gene>
    <name evidence="2" type="ORF">FRUB_04289</name>
</gene>
<dbReference type="Gene3D" id="1.10.10.2520">
    <property type="entry name" value="Cell wall hydrolase SleB, domain 1"/>
    <property type="match status" value="1"/>
</dbReference>
<dbReference type="OrthoDB" id="468051at2"/>
<organism evidence="2 3">
    <name type="scientific">Fimbriiglobus ruber</name>
    <dbReference type="NCBI Taxonomy" id="1908690"/>
    <lineage>
        <taxon>Bacteria</taxon>
        <taxon>Pseudomonadati</taxon>
        <taxon>Planctomycetota</taxon>
        <taxon>Planctomycetia</taxon>
        <taxon>Gemmatales</taxon>
        <taxon>Gemmataceae</taxon>
        <taxon>Fimbriiglobus</taxon>
    </lineage>
</organism>
<dbReference type="AlphaFoldDB" id="A0A225DLD1"/>
<evidence type="ECO:0000313" key="3">
    <source>
        <dbReference type="Proteomes" id="UP000214646"/>
    </source>
</evidence>
<protein>
    <submittedName>
        <fullName evidence="2">Cell wall hydrolyses involved in spore germination</fullName>
    </submittedName>
</protein>
<name>A0A225DLD1_9BACT</name>
<accession>A0A225DLD1</accession>
<evidence type="ECO:0000313" key="2">
    <source>
        <dbReference type="EMBL" id="OWK42211.1"/>
    </source>
</evidence>